<feature type="transmembrane region" description="Helical" evidence="2">
    <location>
        <begin position="44"/>
        <end position="62"/>
    </location>
</feature>
<gene>
    <name evidence="3" type="ORF">SAMN06265361_104280</name>
</gene>
<name>A0AA46AG56_9BACL</name>
<sequence length="117" mass="12980">MKVAAMGCFLGFIFTFLFTLYRSQVEKAKHGKLPSLSKAKYRKMYVSSFVFLGIFIIALLAAKGMDDGKAKPAVSDPPASQSDIDAKGTSASDDLEDDDKHDKDENKKKRKHDNDDD</sequence>
<keyword evidence="2" id="KW-1133">Transmembrane helix</keyword>
<evidence type="ECO:0000256" key="1">
    <source>
        <dbReference type="SAM" id="MobiDB-lite"/>
    </source>
</evidence>
<dbReference type="AlphaFoldDB" id="A0AA46AG56"/>
<feature type="compositionally biased region" description="Basic and acidic residues" evidence="1">
    <location>
        <begin position="98"/>
        <end position="117"/>
    </location>
</feature>
<keyword evidence="4" id="KW-1185">Reference proteome</keyword>
<dbReference type="Proteomes" id="UP001157946">
    <property type="component" value="Unassembled WGS sequence"/>
</dbReference>
<comment type="caution">
    <text evidence="3">The sequence shown here is derived from an EMBL/GenBank/DDBJ whole genome shotgun (WGS) entry which is preliminary data.</text>
</comment>
<reference evidence="3" key="1">
    <citation type="submission" date="2017-05" db="EMBL/GenBank/DDBJ databases">
        <authorList>
            <person name="Varghese N."/>
            <person name="Submissions S."/>
        </authorList>
    </citation>
    <scope>NUCLEOTIDE SEQUENCE</scope>
    <source>
        <strain evidence="3">DSM 45262</strain>
    </source>
</reference>
<evidence type="ECO:0000256" key="2">
    <source>
        <dbReference type="SAM" id="Phobius"/>
    </source>
</evidence>
<proteinExistence type="predicted"/>
<feature type="region of interest" description="Disordered" evidence="1">
    <location>
        <begin position="67"/>
        <end position="117"/>
    </location>
</feature>
<accession>A0AA46AG56</accession>
<dbReference type="EMBL" id="FXTU01000004">
    <property type="protein sequence ID" value="SMP24143.1"/>
    <property type="molecule type" value="Genomic_DNA"/>
</dbReference>
<keyword evidence="2" id="KW-0472">Membrane</keyword>
<protein>
    <submittedName>
        <fullName evidence="3">Uncharacterized protein</fullName>
    </submittedName>
</protein>
<dbReference type="RefSeq" id="WP_102993249.1">
    <property type="nucleotide sequence ID" value="NZ_FXTU01000004.1"/>
</dbReference>
<evidence type="ECO:0000313" key="4">
    <source>
        <dbReference type="Proteomes" id="UP001157946"/>
    </source>
</evidence>
<evidence type="ECO:0000313" key="3">
    <source>
        <dbReference type="EMBL" id="SMP24143.1"/>
    </source>
</evidence>
<keyword evidence="2" id="KW-0812">Transmembrane</keyword>
<organism evidence="3 4">
    <name type="scientific">Laceyella tengchongensis</name>
    <dbReference type="NCBI Taxonomy" id="574699"/>
    <lineage>
        <taxon>Bacteria</taxon>
        <taxon>Bacillati</taxon>
        <taxon>Bacillota</taxon>
        <taxon>Bacilli</taxon>
        <taxon>Bacillales</taxon>
        <taxon>Thermoactinomycetaceae</taxon>
        <taxon>Laceyella</taxon>
    </lineage>
</organism>